<dbReference type="AlphaFoldDB" id="A0AAU7Z5M3"/>
<evidence type="ECO:0000313" key="2">
    <source>
        <dbReference type="EMBL" id="XCB24026.1"/>
    </source>
</evidence>
<reference evidence="2" key="2">
    <citation type="journal article" date="2024" name="Environ. Microbiol.">
        <title>Genome analysis and description of Tunturibacter gen. nov. expands the diversity of Terriglobia in tundra soils.</title>
        <authorList>
            <person name="Messyasz A."/>
            <person name="Mannisto M.K."/>
            <person name="Kerkhof L.J."/>
            <person name="Haggblom M.M."/>
        </authorList>
    </citation>
    <scope>NUCLEOTIDE SEQUENCE</scope>
    <source>
        <strain evidence="2">M8UP39</strain>
    </source>
</reference>
<feature type="chain" id="PRO_5043761863" evidence="1">
    <location>
        <begin position="26"/>
        <end position="287"/>
    </location>
</feature>
<accession>A0AAU7Z5M3</accession>
<name>A0AAU7Z5M3_9BACT</name>
<protein>
    <submittedName>
        <fullName evidence="2">Uncharacterized protein</fullName>
    </submittedName>
</protein>
<dbReference type="EMBL" id="CP132938">
    <property type="protein sequence ID" value="XCB24026.1"/>
    <property type="molecule type" value="Genomic_DNA"/>
</dbReference>
<keyword evidence="1" id="KW-0732">Signal</keyword>
<dbReference type="RefSeq" id="WP_353073432.1">
    <property type="nucleotide sequence ID" value="NZ_CP132938.1"/>
</dbReference>
<reference evidence="2" key="1">
    <citation type="submission" date="2023-08" db="EMBL/GenBank/DDBJ databases">
        <authorList>
            <person name="Messyasz A."/>
            <person name="Mannisto M.K."/>
            <person name="Kerkhof L.J."/>
            <person name="Haggblom M."/>
        </authorList>
    </citation>
    <scope>NUCLEOTIDE SEQUENCE</scope>
    <source>
        <strain evidence="2">M8UP39</strain>
    </source>
</reference>
<sequence length="287" mass="29650">MTHRGIVRVMILAPAALCTSHVAVAQGAAGGGTSAGAASIPASSGTYSIESEILAYKALRANSTEIAGEVVALRGSYKDAQNNDQGRNLILVPSSSTAVPAFQLWRSHMLIVRNFLKQANDLLQGGDGCPTGPPAAGAAAPSFAGYTTAIGEGVTALQSILSLFTSSQSVNEFTGTIQDQALMLAVARSLKKSDVTILTPDIYGPSTIAAIDSNSYPFISILGTLIDQHSALQKAYVCNAVAATAAGQLQQTEIARETDYAKLATLSNADVAKARSILDDIAMQAAY</sequence>
<organism evidence="2">
    <name type="scientific">Tunturiibacter gelidiferens</name>
    <dbReference type="NCBI Taxonomy" id="3069689"/>
    <lineage>
        <taxon>Bacteria</taxon>
        <taxon>Pseudomonadati</taxon>
        <taxon>Acidobacteriota</taxon>
        <taxon>Terriglobia</taxon>
        <taxon>Terriglobales</taxon>
        <taxon>Acidobacteriaceae</taxon>
        <taxon>Tunturiibacter</taxon>
    </lineage>
</organism>
<proteinExistence type="predicted"/>
<feature type="signal peptide" evidence="1">
    <location>
        <begin position="1"/>
        <end position="25"/>
    </location>
</feature>
<evidence type="ECO:0000256" key="1">
    <source>
        <dbReference type="SAM" id="SignalP"/>
    </source>
</evidence>
<gene>
    <name evidence="2" type="ORF">RBB81_08885</name>
</gene>
<dbReference type="KEGG" id="tgi:RBB81_08885"/>